<comment type="caution">
    <text evidence="8">The sequence shown here is derived from an EMBL/GenBank/DDBJ whole genome shotgun (WGS) entry which is preliminary data.</text>
</comment>
<dbReference type="Pfam" id="PF00892">
    <property type="entry name" value="EamA"/>
    <property type="match status" value="2"/>
</dbReference>
<feature type="transmembrane region" description="Helical" evidence="6">
    <location>
        <begin position="126"/>
        <end position="145"/>
    </location>
</feature>
<reference evidence="8 9" key="1">
    <citation type="submission" date="2024-10" db="EMBL/GenBank/DDBJ databases">
        <title>Isolation, draft genome sequencing and identification of Phyllobacterium sp. NSA23, isolated from leaf soil.</title>
        <authorList>
            <person name="Akita H."/>
        </authorList>
    </citation>
    <scope>NUCLEOTIDE SEQUENCE [LARGE SCALE GENOMIC DNA]</scope>
    <source>
        <strain evidence="8 9">NSA23</strain>
    </source>
</reference>
<dbReference type="InterPro" id="IPR037185">
    <property type="entry name" value="EmrE-like"/>
</dbReference>
<evidence type="ECO:0000256" key="1">
    <source>
        <dbReference type="ARBA" id="ARBA00004141"/>
    </source>
</evidence>
<gene>
    <name evidence="8" type="ORF">PPNSA23_42120</name>
</gene>
<feature type="transmembrane region" description="Helical" evidence="6">
    <location>
        <begin position="41"/>
        <end position="59"/>
    </location>
</feature>
<evidence type="ECO:0000313" key="8">
    <source>
        <dbReference type="EMBL" id="GAB1584269.1"/>
    </source>
</evidence>
<keyword evidence="9" id="KW-1185">Reference proteome</keyword>
<protein>
    <recommendedName>
        <fullName evidence="7">EamA domain-containing protein</fullName>
    </recommendedName>
</protein>
<proteinExistence type="inferred from homology"/>
<dbReference type="PANTHER" id="PTHR22911:SF6">
    <property type="entry name" value="SOLUTE CARRIER FAMILY 35 MEMBER G1"/>
    <property type="match status" value="1"/>
</dbReference>
<comment type="similarity">
    <text evidence="2">Belongs to the drug/metabolite transporter (DMT) superfamily. 10 TMS drug/metabolite exporter (DME) (TC 2.A.7.3) family.</text>
</comment>
<evidence type="ECO:0000259" key="7">
    <source>
        <dbReference type="Pfam" id="PF00892"/>
    </source>
</evidence>
<keyword evidence="3 6" id="KW-0812">Transmembrane</keyword>
<name>A0ABQ0H5S2_9HYPH</name>
<accession>A0ABQ0H5S2</accession>
<organism evidence="8 9">
    <name type="scientific">Phyllobacterium phragmitis</name>
    <dbReference type="NCBI Taxonomy" id="2670329"/>
    <lineage>
        <taxon>Bacteria</taxon>
        <taxon>Pseudomonadati</taxon>
        <taxon>Pseudomonadota</taxon>
        <taxon>Alphaproteobacteria</taxon>
        <taxon>Hyphomicrobiales</taxon>
        <taxon>Phyllobacteriaceae</taxon>
        <taxon>Phyllobacterium</taxon>
    </lineage>
</organism>
<dbReference type="InterPro" id="IPR000620">
    <property type="entry name" value="EamA_dom"/>
</dbReference>
<dbReference type="SUPFAM" id="SSF103481">
    <property type="entry name" value="Multidrug resistance efflux transporter EmrE"/>
    <property type="match status" value="2"/>
</dbReference>
<dbReference type="EMBL" id="BAAFZP010000002">
    <property type="protein sequence ID" value="GAB1584269.1"/>
    <property type="molecule type" value="Genomic_DNA"/>
</dbReference>
<evidence type="ECO:0000256" key="5">
    <source>
        <dbReference type="ARBA" id="ARBA00023136"/>
    </source>
</evidence>
<feature type="transmembrane region" description="Helical" evidence="6">
    <location>
        <begin position="12"/>
        <end position="34"/>
    </location>
</feature>
<sequence length="201" mass="21033">MLAFFVAVKHISLVSVTAISLAAPLFMTIFAAVLLRETVGLVSWGAVGAGFLGICLATYDGGLSWSAYSGVALLSALLYALVAILTKHLSRTVPAIVTTGCSNVILLAFCTIAFSDIWLLPSAHDLSILAIMGITGGLSSYLLAAGTAHADVSVIAPIEYTILVWATTFGYIFFNEVPALSTILGILIIAVSGIVNIRKQR</sequence>
<feature type="transmembrane region" description="Helical" evidence="6">
    <location>
        <begin position="179"/>
        <end position="197"/>
    </location>
</feature>
<feature type="domain" description="EamA" evidence="7">
    <location>
        <begin position="71"/>
        <end position="192"/>
    </location>
</feature>
<dbReference type="PANTHER" id="PTHR22911">
    <property type="entry name" value="ACYL-MALONYL CONDENSING ENZYME-RELATED"/>
    <property type="match status" value="1"/>
</dbReference>
<keyword evidence="5 6" id="KW-0472">Membrane</keyword>
<evidence type="ECO:0000256" key="2">
    <source>
        <dbReference type="ARBA" id="ARBA00009853"/>
    </source>
</evidence>
<dbReference type="Proteomes" id="UP001628091">
    <property type="component" value="Unassembled WGS sequence"/>
</dbReference>
<evidence type="ECO:0000313" key="9">
    <source>
        <dbReference type="Proteomes" id="UP001628091"/>
    </source>
</evidence>
<keyword evidence="4 6" id="KW-1133">Transmembrane helix</keyword>
<evidence type="ECO:0000256" key="6">
    <source>
        <dbReference type="SAM" id="Phobius"/>
    </source>
</evidence>
<feature type="transmembrane region" description="Helical" evidence="6">
    <location>
        <begin position="65"/>
        <end position="86"/>
    </location>
</feature>
<feature type="transmembrane region" description="Helical" evidence="6">
    <location>
        <begin position="152"/>
        <end position="173"/>
    </location>
</feature>
<comment type="subcellular location">
    <subcellularLocation>
        <location evidence="1">Membrane</location>
        <topology evidence="1">Multi-pass membrane protein</topology>
    </subcellularLocation>
</comment>
<feature type="transmembrane region" description="Helical" evidence="6">
    <location>
        <begin position="93"/>
        <end position="114"/>
    </location>
</feature>
<evidence type="ECO:0000256" key="4">
    <source>
        <dbReference type="ARBA" id="ARBA00022989"/>
    </source>
</evidence>
<feature type="domain" description="EamA" evidence="7">
    <location>
        <begin position="2"/>
        <end position="58"/>
    </location>
</feature>
<evidence type="ECO:0000256" key="3">
    <source>
        <dbReference type="ARBA" id="ARBA00022692"/>
    </source>
</evidence>